<sequence>MKVNNITRVVLCLILGISSSPTLLNSVSASSLLDKRVDRPRTAREKHSGKLLVRDPFTNTPDLTLQRPVLRIRGQTPARVSPGEDYLPRYSRLPDVSVTCSRSGFVLRVKKNFYGFSAIAEELTLGETCKGNGVLEPHNDLLFTYRLTDCQGEQQVFPDYVAYKYVLHYVCLSHRNPLRYHRVNVGVECRYKRERHVHSLVVSPTSRTLLRKLIRSRSGDFWIQLMDDSWSSPVRSAVYLLGQQVNVQVSTRHHYQGVKLFINSCYAATVNTLSQASKHSIIDNYGCLRESWINPGASRFRFSRADNVVQFSFGAFQFIEAPDAQIALHCELSVSGGGPSPMQKSCFYGHTDKRWISVFGQDSICDCCDSVCNQTKTKRITHEGFVSSDQVLFSYPVTSPFSTLPSSTLESIPMAHRNDDVIWFEAKLAKEPQRSYTHKDFVASVTLISSEEDHDKRPHTSNTSTVEFIEDRKEMEEEKHGDVEIFMAISKSIAGSERPDLDPMKQLDVASLDWSGDRKMQNMTKGSNCSPKNGQRVEKVLQEDKGSTETSVMVNETMEEHLDMDESIMGDRQLDEVFLPSFISEEKNSSENKKEGLGFLLISPFEEKPEFSLGSDELIEQGVVRKLDLAHDSDDYYFSEGI</sequence>
<dbReference type="Ensembl" id="ENSSANT00000073464.1">
    <property type="protein sequence ID" value="ENSSANP00000069105.1"/>
    <property type="gene ID" value="ENSSANG00000034461.1"/>
</dbReference>
<evidence type="ECO:0000259" key="3">
    <source>
        <dbReference type="PROSITE" id="PS51034"/>
    </source>
</evidence>
<dbReference type="OrthoDB" id="8961289at2759"/>
<accession>A0A671QBK2</accession>
<reference evidence="4" key="1">
    <citation type="submission" date="2025-08" db="UniProtKB">
        <authorList>
            <consortium name="Ensembl"/>
        </authorList>
    </citation>
    <scope>IDENTIFICATION</scope>
</reference>
<dbReference type="GO" id="GO:0007339">
    <property type="term" value="P:binding of sperm to zona pellucida"/>
    <property type="evidence" value="ECO:0007669"/>
    <property type="project" value="TreeGrafter"/>
</dbReference>
<gene>
    <name evidence="4" type="primary">si:ch211-67f13.7</name>
</gene>
<organism evidence="4 5">
    <name type="scientific">Sinocyclocheilus anshuiensis</name>
    <dbReference type="NCBI Taxonomy" id="1608454"/>
    <lineage>
        <taxon>Eukaryota</taxon>
        <taxon>Metazoa</taxon>
        <taxon>Chordata</taxon>
        <taxon>Craniata</taxon>
        <taxon>Vertebrata</taxon>
        <taxon>Euteleostomi</taxon>
        <taxon>Actinopterygii</taxon>
        <taxon>Neopterygii</taxon>
        <taxon>Teleostei</taxon>
        <taxon>Ostariophysi</taxon>
        <taxon>Cypriniformes</taxon>
        <taxon>Cyprinidae</taxon>
        <taxon>Cyprininae</taxon>
        <taxon>Sinocyclocheilus</taxon>
    </lineage>
</organism>
<keyword evidence="1" id="KW-1015">Disulfide bond</keyword>
<feature type="domain" description="ZP" evidence="3">
    <location>
        <begin position="99"/>
        <end position="353"/>
    </location>
</feature>
<dbReference type="InterPro" id="IPR001507">
    <property type="entry name" value="ZP_dom"/>
</dbReference>
<evidence type="ECO:0000256" key="1">
    <source>
        <dbReference type="ARBA" id="ARBA00023157"/>
    </source>
</evidence>
<keyword evidence="5" id="KW-1185">Reference proteome</keyword>
<dbReference type="KEGG" id="sanh:107654965"/>
<dbReference type="Proteomes" id="UP000472260">
    <property type="component" value="Unassembled WGS sequence"/>
</dbReference>
<dbReference type="PROSITE" id="PS51034">
    <property type="entry name" value="ZP_2"/>
    <property type="match status" value="1"/>
</dbReference>
<dbReference type="InterPro" id="IPR042235">
    <property type="entry name" value="ZP-C_dom"/>
</dbReference>
<evidence type="ECO:0000313" key="4">
    <source>
        <dbReference type="Ensembl" id="ENSSANP00000069105.1"/>
    </source>
</evidence>
<dbReference type="PANTHER" id="PTHR11576:SF16">
    <property type="entry name" value="ZONA PELLUCIDA SPERM-BINDING PROTEIN 3"/>
    <property type="match status" value="1"/>
</dbReference>
<name>A0A671QBK2_9TELE</name>
<dbReference type="GO" id="GO:0035803">
    <property type="term" value="P:egg coat formation"/>
    <property type="evidence" value="ECO:0007669"/>
    <property type="project" value="TreeGrafter"/>
</dbReference>
<proteinExistence type="predicted"/>
<dbReference type="GO" id="GO:0031012">
    <property type="term" value="C:extracellular matrix"/>
    <property type="evidence" value="ECO:0007669"/>
    <property type="project" value="TreeGrafter"/>
</dbReference>
<dbReference type="InterPro" id="IPR055355">
    <property type="entry name" value="ZP-C"/>
</dbReference>
<reference evidence="4" key="2">
    <citation type="submission" date="2025-09" db="UniProtKB">
        <authorList>
            <consortium name="Ensembl"/>
        </authorList>
    </citation>
    <scope>IDENTIFICATION</scope>
</reference>
<dbReference type="InterPro" id="IPR055356">
    <property type="entry name" value="ZP-N"/>
</dbReference>
<feature type="chain" id="PRO_5025625431" evidence="2">
    <location>
        <begin position="30"/>
        <end position="642"/>
    </location>
</feature>
<dbReference type="Pfam" id="PF00100">
    <property type="entry name" value="Zona_pellucida"/>
    <property type="match status" value="1"/>
</dbReference>
<dbReference type="SMART" id="SM00241">
    <property type="entry name" value="ZP"/>
    <property type="match status" value="1"/>
</dbReference>
<dbReference type="Pfam" id="PF23344">
    <property type="entry name" value="ZP-N"/>
    <property type="match status" value="1"/>
</dbReference>
<dbReference type="GO" id="GO:2000344">
    <property type="term" value="P:positive regulation of acrosome reaction"/>
    <property type="evidence" value="ECO:0007669"/>
    <property type="project" value="TreeGrafter"/>
</dbReference>
<protein>
    <submittedName>
        <fullName evidence="4">Uncharacterized LOC107654965</fullName>
    </submittedName>
</protein>
<dbReference type="GeneID" id="107654965"/>
<dbReference type="Gene3D" id="2.60.40.3210">
    <property type="entry name" value="Zona pellucida, ZP-N domain"/>
    <property type="match status" value="1"/>
</dbReference>
<dbReference type="FunFam" id="2.60.40.4100:FF:000002">
    <property type="entry name" value="Zona pellucida sperm-binding protein 3"/>
    <property type="match status" value="1"/>
</dbReference>
<evidence type="ECO:0000313" key="5">
    <source>
        <dbReference type="Proteomes" id="UP000472260"/>
    </source>
</evidence>
<keyword evidence="2" id="KW-0732">Signal</keyword>
<dbReference type="GO" id="GO:0032190">
    <property type="term" value="F:acrosin binding"/>
    <property type="evidence" value="ECO:0007669"/>
    <property type="project" value="TreeGrafter"/>
</dbReference>
<evidence type="ECO:0000256" key="2">
    <source>
        <dbReference type="SAM" id="SignalP"/>
    </source>
</evidence>
<dbReference type="Gene3D" id="2.60.40.4100">
    <property type="entry name" value="Zona pellucida, ZP-C domain"/>
    <property type="match status" value="1"/>
</dbReference>
<feature type="signal peptide" evidence="2">
    <location>
        <begin position="1"/>
        <end position="29"/>
    </location>
</feature>
<dbReference type="AlphaFoldDB" id="A0A671QBK2"/>
<dbReference type="PANTHER" id="PTHR11576">
    <property type="entry name" value="ZONA PELLUCIDA SPERM-BINDING PROTEIN 3"/>
    <property type="match status" value="1"/>
</dbReference>